<sequence length="30" mass="3878">GKHEWYYWNQQIEKVLQWLPIDFELEERLS</sequence>
<dbReference type="Proteomes" id="UP000315224">
    <property type="component" value="Unassembled WGS sequence"/>
</dbReference>
<reference evidence="2 3" key="1">
    <citation type="submission" date="2019-06" db="EMBL/GenBank/DDBJ databases">
        <title>Comprehensive assessment of Oxford Nanopore MinION sequencing for bacterial characterization and routine diagnosis.</title>
        <authorList>
            <person name="Tan S."/>
            <person name="Dvorak C.M.T."/>
            <person name="Gebhart C."/>
            <person name="Estrada A."/>
            <person name="Marthaler D.G."/>
            <person name="Murtaugh M.P."/>
        </authorList>
    </citation>
    <scope>NUCLEOTIDE SEQUENCE [LARGE SCALE GENOMIC DNA]</scope>
    <source>
        <strain evidence="2 3">2017UMN1435.21</strain>
    </source>
</reference>
<feature type="non-terminal residue" evidence="2">
    <location>
        <position position="1"/>
    </location>
</feature>
<organism evidence="2 3">
    <name type="scientific">Streptococcus suis</name>
    <dbReference type="NCBI Taxonomy" id="1307"/>
    <lineage>
        <taxon>Bacteria</taxon>
        <taxon>Bacillati</taxon>
        <taxon>Bacillota</taxon>
        <taxon>Bacilli</taxon>
        <taxon>Lactobacillales</taxon>
        <taxon>Streptococcaceae</taxon>
        <taxon>Streptococcus</taxon>
    </lineage>
</organism>
<dbReference type="InterPro" id="IPR029058">
    <property type="entry name" value="AB_hydrolase_fold"/>
</dbReference>
<evidence type="ECO:0000259" key="1">
    <source>
        <dbReference type="PROSITE" id="PS50022"/>
    </source>
</evidence>
<dbReference type="Gene3D" id="3.40.50.1820">
    <property type="entry name" value="alpha/beta hydrolase"/>
    <property type="match status" value="1"/>
</dbReference>
<gene>
    <name evidence="2" type="ORF">FH692_11095</name>
</gene>
<dbReference type="PROSITE" id="PS50022">
    <property type="entry name" value="FA58C_3"/>
    <property type="match status" value="1"/>
</dbReference>
<proteinExistence type="predicted"/>
<name>A0A540UKV7_STRSU</name>
<dbReference type="InterPro" id="IPR000421">
    <property type="entry name" value="FA58C"/>
</dbReference>
<dbReference type="AlphaFoldDB" id="A0A540UKV7"/>
<feature type="domain" description="F5/8 type C" evidence="1">
    <location>
        <begin position="1"/>
        <end position="30"/>
    </location>
</feature>
<protein>
    <submittedName>
        <fullName evidence="2">Esterase family protein</fullName>
    </submittedName>
</protein>
<dbReference type="EMBL" id="VIEK01000055">
    <property type="protein sequence ID" value="TQE85139.1"/>
    <property type="molecule type" value="Genomic_DNA"/>
</dbReference>
<accession>A0A540UKV7</accession>
<evidence type="ECO:0000313" key="3">
    <source>
        <dbReference type="Proteomes" id="UP000315224"/>
    </source>
</evidence>
<comment type="caution">
    <text evidence="2">The sequence shown here is derived from an EMBL/GenBank/DDBJ whole genome shotgun (WGS) entry which is preliminary data.</text>
</comment>
<evidence type="ECO:0000313" key="2">
    <source>
        <dbReference type="EMBL" id="TQE85139.1"/>
    </source>
</evidence>